<accession>A0ABW4VGL6</accession>
<dbReference type="PANTHER" id="PTHR43283">
    <property type="entry name" value="BETA-LACTAMASE-RELATED"/>
    <property type="match status" value="1"/>
</dbReference>
<protein>
    <submittedName>
        <fullName evidence="4">Serine hydrolase domain-containing protein</fullName>
        <ecNumber evidence="4">3.-.-.-</ecNumber>
    </submittedName>
</protein>
<keyword evidence="1" id="KW-1133">Transmembrane helix</keyword>
<evidence type="ECO:0000313" key="4">
    <source>
        <dbReference type="EMBL" id="MFD2028865.1"/>
    </source>
</evidence>
<evidence type="ECO:0000256" key="1">
    <source>
        <dbReference type="SAM" id="Phobius"/>
    </source>
</evidence>
<dbReference type="InterPro" id="IPR001466">
    <property type="entry name" value="Beta-lactam-related"/>
</dbReference>
<feature type="signal peptide" evidence="2">
    <location>
        <begin position="1"/>
        <end position="18"/>
    </location>
</feature>
<evidence type="ECO:0000313" key="5">
    <source>
        <dbReference type="Proteomes" id="UP001597338"/>
    </source>
</evidence>
<feature type="chain" id="PRO_5047344657" evidence="2">
    <location>
        <begin position="19"/>
        <end position="504"/>
    </location>
</feature>
<keyword evidence="4" id="KW-0378">Hydrolase</keyword>
<gene>
    <name evidence="4" type="ORF">ACFSL2_25520</name>
</gene>
<reference evidence="5" key="1">
    <citation type="journal article" date="2019" name="Int. J. Syst. Evol. Microbiol.">
        <title>The Global Catalogue of Microorganisms (GCM) 10K type strain sequencing project: providing services to taxonomists for standard genome sequencing and annotation.</title>
        <authorList>
            <consortium name="The Broad Institute Genomics Platform"/>
            <consortium name="The Broad Institute Genome Sequencing Center for Infectious Disease"/>
            <person name="Wu L."/>
            <person name="Ma J."/>
        </authorList>
    </citation>
    <scope>NUCLEOTIDE SEQUENCE [LARGE SCALE GENOMIC DNA]</scope>
    <source>
        <strain evidence="5">CCM 7043</strain>
    </source>
</reference>
<dbReference type="InterPro" id="IPR012338">
    <property type="entry name" value="Beta-lactam/transpept-like"/>
</dbReference>
<dbReference type="EMBL" id="JBHUHF010000001">
    <property type="protein sequence ID" value="MFD2028865.1"/>
    <property type="molecule type" value="Genomic_DNA"/>
</dbReference>
<dbReference type="EC" id="3.-.-.-" evidence="4"/>
<dbReference type="Proteomes" id="UP001597338">
    <property type="component" value="Unassembled WGS sequence"/>
</dbReference>
<dbReference type="InterPro" id="IPR050789">
    <property type="entry name" value="Diverse_Enzym_Activities"/>
</dbReference>
<comment type="caution">
    <text evidence="4">The sequence shown here is derived from an EMBL/GenBank/DDBJ whole genome shotgun (WGS) entry which is preliminary data.</text>
</comment>
<sequence>MFPSSSALSRLAPVFVLAAVLVVGAGSTAVASPARTSTPPTGPVQATVQASLDRFVAGHGTPGIQAAVLRDGELLALAAAGSDGNGGAMTTATPMRIESLSKSFTALAVLQLVESRELDLDGRVVDQLPELRVDDPRAATITLRQLLHHTSGMADATAPPLYEEATRTLADAVGRLESAALASDPGAAAAYHNPNYHVAARLVEVTSGRPFSEHLEQEVFDPLGMADTRSVANAATRVPGMARGHLLAWDRPFGVTGPDYFVEGSGGVVSTAADMARWIAMQQSGGTAEDGTGVVTRESVAAMHTPSEGSDDYGFGWYKAQSAEGPPVRISHSGSGAGFSAYQGIFEDSGYAVVVLINSGAGLTSPDAGVVAQNLLRDVDDAVPALTSGADQGRTDWILTGVAVVTVGLGIAALVRARGWARRRTGRWVAVTVLRLLPWLLPAAVFAGVPALQLWATGRAAPYELLFLVSPVAITWLGLYAVTGIAVVVLRVTHLLMMRRALRH</sequence>
<keyword evidence="1" id="KW-0812">Transmembrane</keyword>
<dbReference type="SUPFAM" id="SSF56601">
    <property type="entry name" value="beta-lactamase/transpeptidase-like"/>
    <property type="match status" value="1"/>
</dbReference>
<feature type="domain" description="Beta-lactamase-related" evidence="3">
    <location>
        <begin position="51"/>
        <end position="362"/>
    </location>
</feature>
<dbReference type="RefSeq" id="WP_377200526.1">
    <property type="nucleotide sequence ID" value="NZ_JBHUHF010000001.1"/>
</dbReference>
<feature type="transmembrane region" description="Helical" evidence="1">
    <location>
        <begin position="397"/>
        <end position="415"/>
    </location>
</feature>
<evidence type="ECO:0000256" key="2">
    <source>
        <dbReference type="SAM" id="SignalP"/>
    </source>
</evidence>
<name>A0ABW4VGL6_9MICO</name>
<evidence type="ECO:0000259" key="3">
    <source>
        <dbReference type="Pfam" id="PF00144"/>
    </source>
</evidence>
<keyword evidence="1" id="KW-0472">Membrane</keyword>
<keyword evidence="5" id="KW-1185">Reference proteome</keyword>
<keyword evidence="2" id="KW-0732">Signal</keyword>
<organism evidence="4 5">
    <name type="scientific">Promicromonospora aerolata</name>
    <dbReference type="NCBI Taxonomy" id="195749"/>
    <lineage>
        <taxon>Bacteria</taxon>
        <taxon>Bacillati</taxon>
        <taxon>Actinomycetota</taxon>
        <taxon>Actinomycetes</taxon>
        <taxon>Micrococcales</taxon>
        <taxon>Promicromonosporaceae</taxon>
        <taxon>Promicromonospora</taxon>
    </lineage>
</organism>
<dbReference type="Pfam" id="PF00144">
    <property type="entry name" value="Beta-lactamase"/>
    <property type="match status" value="1"/>
</dbReference>
<feature type="transmembrane region" description="Helical" evidence="1">
    <location>
        <begin position="436"/>
        <end position="456"/>
    </location>
</feature>
<proteinExistence type="predicted"/>
<feature type="transmembrane region" description="Helical" evidence="1">
    <location>
        <begin position="468"/>
        <end position="490"/>
    </location>
</feature>
<dbReference type="Gene3D" id="3.40.710.10">
    <property type="entry name" value="DD-peptidase/beta-lactamase superfamily"/>
    <property type="match status" value="1"/>
</dbReference>
<dbReference type="GO" id="GO:0016787">
    <property type="term" value="F:hydrolase activity"/>
    <property type="evidence" value="ECO:0007669"/>
    <property type="project" value="UniProtKB-KW"/>
</dbReference>